<feature type="binding site" evidence="17">
    <location>
        <position position="28"/>
    </location>
    <ligand>
        <name>8-oxo-dGTP</name>
        <dbReference type="ChEBI" id="CHEBI:77896"/>
    </ligand>
</feature>
<dbReference type="GO" id="GO:0046872">
    <property type="term" value="F:metal ion binding"/>
    <property type="evidence" value="ECO:0007669"/>
    <property type="project" value="UniProtKB-KW"/>
</dbReference>
<dbReference type="InterPro" id="IPR047127">
    <property type="entry name" value="MutT-like"/>
</dbReference>
<evidence type="ECO:0000256" key="6">
    <source>
        <dbReference type="ARBA" id="ARBA00022763"/>
    </source>
</evidence>
<evidence type="ECO:0000313" key="21">
    <source>
        <dbReference type="Proteomes" id="UP000295765"/>
    </source>
</evidence>
<name>A0A4R2L162_9GAMM</name>
<keyword evidence="8 18" id="KW-0460">Magnesium</keyword>
<dbReference type="NCBIfam" id="NF006530">
    <property type="entry name" value="PRK08999.1"/>
    <property type="match status" value="1"/>
</dbReference>
<dbReference type="GO" id="GO:0044716">
    <property type="term" value="F:8-oxo-GDP phosphatase activity"/>
    <property type="evidence" value="ECO:0007669"/>
    <property type="project" value="TreeGrafter"/>
</dbReference>
<dbReference type="SUPFAM" id="SSF51391">
    <property type="entry name" value="Thiamin phosphate synthase"/>
    <property type="match status" value="1"/>
</dbReference>
<dbReference type="Pfam" id="PF02581">
    <property type="entry name" value="TMP-TENI"/>
    <property type="match status" value="1"/>
</dbReference>
<evidence type="ECO:0000256" key="8">
    <source>
        <dbReference type="ARBA" id="ARBA00022842"/>
    </source>
</evidence>
<organism evidence="20 21">
    <name type="scientific">Plasticicumulans lactativorans</name>
    <dbReference type="NCBI Taxonomy" id="1133106"/>
    <lineage>
        <taxon>Bacteria</taxon>
        <taxon>Pseudomonadati</taxon>
        <taxon>Pseudomonadota</taxon>
        <taxon>Gammaproteobacteria</taxon>
        <taxon>Candidatus Competibacteraceae</taxon>
        <taxon>Plasticicumulans</taxon>
    </lineage>
</organism>
<evidence type="ECO:0000313" key="20">
    <source>
        <dbReference type="EMBL" id="TCO80184.1"/>
    </source>
</evidence>
<evidence type="ECO:0000256" key="1">
    <source>
        <dbReference type="ARBA" id="ARBA00001946"/>
    </source>
</evidence>
<dbReference type="Gene3D" id="3.20.20.70">
    <property type="entry name" value="Aldolase class I"/>
    <property type="match status" value="1"/>
</dbReference>
<evidence type="ECO:0000259" key="19">
    <source>
        <dbReference type="PROSITE" id="PS51462"/>
    </source>
</evidence>
<dbReference type="Pfam" id="PF14815">
    <property type="entry name" value="NUDIX_4"/>
    <property type="match status" value="1"/>
</dbReference>
<dbReference type="CDD" id="cd00564">
    <property type="entry name" value="TMP_TenI"/>
    <property type="match status" value="1"/>
</dbReference>
<keyword evidence="4" id="KW-0235">DNA replication</keyword>
<evidence type="ECO:0000256" key="3">
    <source>
        <dbReference type="ARBA" id="ARBA00022457"/>
    </source>
</evidence>
<evidence type="ECO:0000256" key="16">
    <source>
        <dbReference type="ARBA" id="ARBA00042798"/>
    </source>
</evidence>
<evidence type="ECO:0000256" key="2">
    <source>
        <dbReference type="ARBA" id="ARBA00005582"/>
    </source>
</evidence>
<dbReference type="NCBIfam" id="TIGR00586">
    <property type="entry name" value="mutt"/>
    <property type="match status" value="1"/>
</dbReference>
<dbReference type="PROSITE" id="PS00893">
    <property type="entry name" value="NUDIX_BOX"/>
    <property type="match status" value="1"/>
</dbReference>
<dbReference type="PRINTS" id="PR00502">
    <property type="entry name" value="NUDIXFAMILY"/>
</dbReference>
<dbReference type="EC" id="3.6.1.55" evidence="12"/>
<keyword evidence="5 18" id="KW-0479">Metal-binding</keyword>
<keyword evidence="21" id="KW-1185">Reference proteome</keyword>
<dbReference type="InterPro" id="IPR022998">
    <property type="entry name" value="ThiamineP_synth_TenI"/>
</dbReference>
<dbReference type="PANTHER" id="PTHR47707">
    <property type="entry name" value="8-OXO-DGTP DIPHOSPHATASE"/>
    <property type="match status" value="1"/>
</dbReference>
<evidence type="ECO:0000256" key="9">
    <source>
        <dbReference type="ARBA" id="ARBA00023204"/>
    </source>
</evidence>
<dbReference type="GO" id="GO:0035539">
    <property type="term" value="F:8-oxo-7,8-dihydrodeoxyguanosine triphosphate pyrophosphatase activity"/>
    <property type="evidence" value="ECO:0007669"/>
    <property type="project" value="UniProtKB-EC"/>
</dbReference>
<evidence type="ECO:0000256" key="17">
    <source>
        <dbReference type="PIRSR" id="PIRSR603561-1"/>
    </source>
</evidence>
<gene>
    <name evidence="20" type="ORF">EV699_11690</name>
</gene>
<dbReference type="GO" id="GO:0006281">
    <property type="term" value="P:DNA repair"/>
    <property type="evidence" value="ECO:0007669"/>
    <property type="project" value="UniProtKB-KW"/>
</dbReference>
<dbReference type="AlphaFoldDB" id="A0A4R2L162"/>
<dbReference type="Proteomes" id="UP000295765">
    <property type="component" value="Unassembled WGS sequence"/>
</dbReference>
<evidence type="ECO:0000256" key="4">
    <source>
        <dbReference type="ARBA" id="ARBA00022705"/>
    </source>
</evidence>
<evidence type="ECO:0000256" key="10">
    <source>
        <dbReference type="ARBA" id="ARBA00035861"/>
    </source>
</evidence>
<dbReference type="InterPro" id="IPR013785">
    <property type="entry name" value="Aldolase_TIM"/>
</dbReference>
<comment type="similarity">
    <text evidence="2">Belongs to the Nudix hydrolase family.</text>
</comment>
<evidence type="ECO:0000256" key="12">
    <source>
        <dbReference type="ARBA" id="ARBA00038905"/>
    </source>
</evidence>
<dbReference type="PROSITE" id="PS51462">
    <property type="entry name" value="NUDIX"/>
    <property type="match status" value="1"/>
</dbReference>
<sequence length="317" mass="33563">MRVVHVVAAALIDAEGRVLVARRPEDVHQGGLWEFPGGKVEPGERAEEALARELDEELGVRPLAARPLIRVHHAYPDKAVCLDVWRVTRWDGEAHGREGQPLAWWAPADCDPARFPAADGPIITALRLPATYLITPEPGDDRAAFLDTVEAALQRGVRLLQLRAKTLAPAALAELHGRVQALAHRFEAHVLLNAEPALAAAIGADGVHLSTAALRALDRRPPARHWVAASCHDADELAHAARIGVDFAVLGPVAATATHPGAPVLGWQRFAALAGAAALPVFALGGLAPADLDAAWRHGAQGVAAIRGLWSAPNARA</sequence>
<dbReference type="InterPro" id="IPR020476">
    <property type="entry name" value="Nudix_hydrolase"/>
</dbReference>
<reference evidence="20 21" key="1">
    <citation type="submission" date="2019-03" db="EMBL/GenBank/DDBJ databases">
        <title>Genomic Encyclopedia of Type Strains, Phase IV (KMG-IV): sequencing the most valuable type-strain genomes for metagenomic binning, comparative biology and taxonomic classification.</title>
        <authorList>
            <person name="Goeker M."/>
        </authorList>
    </citation>
    <scope>NUCLEOTIDE SEQUENCE [LARGE SCALE GENOMIC DNA]</scope>
    <source>
        <strain evidence="20 21">DSM 25287</strain>
    </source>
</reference>
<dbReference type="CDD" id="cd03425">
    <property type="entry name" value="NUDIX_MutT_NudA_like"/>
    <property type="match status" value="1"/>
</dbReference>
<dbReference type="SUPFAM" id="SSF55811">
    <property type="entry name" value="Nudix"/>
    <property type="match status" value="1"/>
</dbReference>
<dbReference type="InterPro" id="IPR029119">
    <property type="entry name" value="MutY_C"/>
</dbReference>
<comment type="catalytic activity">
    <reaction evidence="11">
        <text>8-oxo-GTP + H2O = 8-oxo-GMP + diphosphate + H(+)</text>
        <dbReference type="Rhea" id="RHEA:67616"/>
        <dbReference type="ChEBI" id="CHEBI:15377"/>
        <dbReference type="ChEBI" id="CHEBI:15378"/>
        <dbReference type="ChEBI" id="CHEBI:33019"/>
        <dbReference type="ChEBI" id="CHEBI:143553"/>
        <dbReference type="ChEBI" id="CHEBI:145694"/>
    </reaction>
</comment>
<comment type="caution">
    <text evidence="20">The sequence shown here is derived from an EMBL/GenBank/DDBJ whole genome shotgun (WGS) entry which is preliminary data.</text>
</comment>
<feature type="binding site" evidence="17">
    <location>
        <begin position="34"/>
        <end position="37"/>
    </location>
    <ligand>
        <name>8-oxo-dGTP</name>
        <dbReference type="ChEBI" id="CHEBI:77896"/>
    </ligand>
</feature>
<keyword evidence="3" id="KW-0515">Mutator protein</keyword>
<keyword evidence="6" id="KW-0227">DNA damage</keyword>
<evidence type="ECO:0000256" key="5">
    <source>
        <dbReference type="ARBA" id="ARBA00022723"/>
    </source>
</evidence>
<comment type="catalytic activity">
    <reaction evidence="10">
        <text>8-oxo-dGTP + H2O = 8-oxo-dGMP + diphosphate + H(+)</text>
        <dbReference type="Rhea" id="RHEA:31575"/>
        <dbReference type="ChEBI" id="CHEBI:15377"/>
        <dbReference type="ChEBI" id="CHEBI:15378"/>
        <dbReference type="ChEBI" id="CHEBI:33019"/>
        <dbReference type="ChEBI" id="CHEBI:63224"/>
        <dbReference type="ChEBI" id="CHEBI:77896"/>
        <dbReference type="EC" id="3.6.1.55"/>
    </reaction>
</comment>
<dbReference type="FunFam" id="3.90.79.10:FF:000014">
    <property type="entry name" value="8-oxo-dGTP diphosphatase MutT"/>
    <property type="match status" value="1"/>
</dbReference>
<dbReference type="GO" id="GO:0009228">
    <property type="term" value="P:thiamine biosynthetic process"/>
    <property type="evidence" value="ECO:0007669"/>
    <property type="project" value="UniProtKB-KW"/>
</dbReference>
<dbReference type="RefSeq" id="WP_132544205.1">
    <property type="nucleotide sequence ID" value="NZ_SLWY01000016.1"/>
</dbReference>
<feature type="binding site" evidence="18">
    <location>
        <position position="37"/>
    </location>
    <ligand>
        <name>Mg(2+)</name>
        <dbReference type="ChEBI" id="CHEBI:18420"/>
    </ligand>
</feature>
<evidence type="ECO:0000256" key="11">
    <source>
        <dbReference type="ARBA" id="ARBA00036904"/>
    </source>
</evidence>
<dbReference type="InterPro" id="IPR003561">
    <property type="entry name" value="Mutator_MutT"/>
</dbReference>
<feature type="binding site" evidence="17">
    <location>
        <position position="23"/>
    </location>
    <ligand>
        <name>8-oxo-dGTP</name>
        <dbReference type="ChEBI" id="CHEBI:77896"/>
    </ligand>
</feature>
<keyword evidence="7" id="KW-0378">Hydrolase</keyword>
<comment type="cofactor">
    <cofactor evidence="1 18">
        <name>Mg(2+)</name>
        <dbReference type="ChEBI" id="CHEBI:18420"/>
    </cofactor>
</comment>
<dbReference type="GO" id="GO:0008413">
    <property type="term" value="F:8-oxo-7,8-dihydroguanosine triphosphate pyrophosphatase activity"/>
    <property type="evidence" value="ECO:0007669"/>
    <property type="project" value="InterPro"/>
</dbReference>
<dbReference type="InterPro" id="IPR000086">
    <property type="entry name" value="NUDIX_hydrolase_dom"/>
</dbReference>
<dbReference type="InterPro" id="IPR020084">
    <property type="entry name" value="NUDIX_hydrolase_CS"/>
</dbReference>
<evidence type="ECO:0000256" key="14">
    <source>
        <dbReference type="ARBA" id="ARBA00041592"/>
    </source>
</evidence>
<dbReference type="PANTHER" id="PTHR47707:SF1">
    <property type="entry name" value="NUDIX HYDROLASE FAMILY PROTEIN"/>
    <property type="match status" value="1"/>
</dbReference>
<dbReference type="OrthoDB" id="9810648at2"/>
<dbReference type="InterPro" id="IPR015797">
    <property type="entry name" value="NUDIX_hydrolase-like_dom_sf"/>
</dbReference>
<dbReference type="GO" id="GO:0044715">
    <property type="term" value="F:8-oxo-dGDP phosphatase activity"/>
    <property type="evidence" value="ECO:0007669"/>
    <property type="project" value="TreeGrafter"/>
</dbReference>
<accession>A0A4R2L162</accession>
<feature type="binding site" evidence="18">
    <location>
        <position position="57"/>
    </location>
    <ligand>
        <name>Mg(2+)</name>
        <dbReference type="ChEBI" id="CHEBI:18420"/>
    </ligand>
</feature>
<evidence type="ECO:0000256" key="13">
    <source>
        <dbReference type="ARBA" id="ARBA00040794"/>
    </source>
</evidence>
<dbReference type="EMBL" id="SLWY01000016">
    <property type="protein sequence ID" value="TCO80184.1"/>
    <property type="molecule type" value="Genomic_DNA"/>
</dbReference>
<proteinExistence type="inferred from homology"/>
<keyword evidence="9" id="KW-0234">DNA repair</keyword>
<evidence type="ECO:0000256" key="18">
    <source>
        <dbReference type="PIRSR" id="PIRSR603561-2"/>
    </source>
</evidence>
<dbReference type="GO" id="GO:0006260">
    <property type="term" value="P:DNA replication"/>
    <property type="evidence" value="ECO:0007669"/>
    <property type="project" value="UniProtKB-KW"/>
</dbReference>
<protein>
    <recommendedName>
        <fullName evidence="13">8-oxo-dGTP diphosphatase</fullName>
        <ecNumber evidence="12">3.6.1.55</ecNumber>
    </recommendedName>
    <alternativeName>
        <fullName evidence="16">7,8-dihydro-8-oxoguanine-triphosphatase</fullName>
    </alternativeName>
    <alternativeName>
        <fullName evidence="15">Mutator protein MutT</fullName>
    </alternativeName>
    <alternativeName>
        <fullName evidence="14">dGTP pyrophosphohydrolase</fullName>
    </alternativeName>
</protein>
<dbReference type="InterPro" id="IPR036206">
    <property type="entry name" value="ThiamineP_synth_sf"/>
</dbReference>
<evidence type="ECO:0000256" key="15">
    <source>
        <dbReference type="ARBA" id="ARBA00041979"/>
    </source>
</evidence>
<dbReference type="Gene3D" id="3.90.79.10">
    <property type="entry name" value="Nucleoside Triphosphate Pyrophosphohydrolase"/>
    <property type="match status" value="1"/>
</dbReference>
<feature type="domain" description="Nudix hydrolase" evidence="19">
    <location>
        <begin position="1"/>
        <end position="130"/>
    </location>
</feature>
<evidence type="ECO:0000256" key="7">
    <source>
        <dbReference type="ARBA" id="ARBA00022801"/>
    </source>
</evidence>